<name>A0A2I0J030_PUNGR</name>
<evidence type="ECO:0000313" key="2">
    <source>
        <dbReference type="Proteomes" id="UP000233551"/>
    </source>
</evidence>
<proteinExistence type="predicted"/>
<organism evidence="1 2">
    <name type="scientific">Punica granatum</name>
    <name type="common">Pomegranate</name>
    <dbReference type="NCBI Taxonomy" id="22663"/>
    <lineage>
        <taxon>Eukaryota</taxon>
        <taxon>Viridiplantae</taxon>
        <taxon>Streptophyta</taxon>
        <taxon>Embryophyta</taxon>
        <taxon>Tracheophyta</taxon>
        <taxon>Spermatophyta</taxon>
        <taxon>Magnoliopsida</taxon>
        <taxon>eudicotyledons</taxon>
        <taxon>Gunneridae</taxon>
        <taxon>Pentapetalae</taxon>
        <taxon>rosids</taxon>
        <taxon>malvids</taxon>
        <taxon>Myrtales</taxon>
        <taxon>Lythraceae</taxon>
        <taxon>Punica</taxon>
    </lineage>
</organism>
<dbReference type="EMBL" id="PGOL01002254">
    <property type="protein sequence ID" value="PKI49290.1"/>
    <property type="molecule type" value="Genomic_DNA"/>
</dbReference>
<sequence length="328" mass="36239">MLICLRPALPLRQFWLAEGWRLMIRGSNFGGGAPTYPVGSGIRVCHSSCSSVLVVLASLATHGFNERPLGGSLLAMQGHIETSPMMPWRLYLLFDTPVGFGPFSSGYHRAATFISRWGIPVHIWSDLGLSRQPGHFPWGSLVHTKCVRLGVSILCAPEFNLVEARMREAYATRLGSVHLPGDARRTRVRMSRYLLFTTHRSRAVESPESRGTGNNNANYRIYGKRIETPKVDEMGHANETRTRTGCPFLSIDLGVSVSLTPGISADHEMTIMPLGGKMCEKAKEEIVLDPREVMKLSATLQGGKPRALLTRLGSRMVSYTGSKHFLYA</sequence>
<accession>A0A2I0J030</accession>
<protein>
    <submittedName>
        <fullName evidence="1">Uncharacterized protein</fullName>
    </submittedName>
</protein>
<dbReference type="AlphaFoldDB" id="A0A2I0J030"/>
<evidence type="ECO:0000313" key="1">
    <source>
        <dbReference type="EMBL" id="PKI49290.1"/>
    </source>
</evidence>
<dbReference type="Proteomes" id="UP000233551">
    <property type="component" value="Unassembled WGS sequence"/>
</dbReference>
<gene>
    <name evidence="1" type="ORF">CRG98_030333</name>
</gene>
<reference evidence="1 2" key="1">
    <citation type="submission" date="2017-11" db="EMBL/GenBank/DDBJ databases">
        <title>De-novo sequencing of pomegranate (Punica granatum L.) genome.</title>
        <authorList>
            <person name="Akparov Z."/>
            <person name="Amiraslanov A."/>
            <person name="Hajiyeva S."/>
            <person name="Abbasov M."/>
            <person name="Kaur K."/>
            <person name="Hamwieh A."/>
            <person name="Solovyev V."/>
            <person name="Salamov A."/>
            <person name="Braich B."/>
            <person name="Kosarev P."/>
            <person name="Mahmoud A."/>
            <person name="Hajiyev E."/>
            <person name="Babayeva S."/>
            <person name="Izzatullayeva V."/>
            <person name="Mammadov A."/>
            <person name="Mammadov A."/>
            <person name="Sharifova S."/>
            <person name="Ojaghi J."/>
            <person name="Eynullazada K."/>
            <person name="Bayramov B."/>
            <person name="Abdulazimova A."/>
            <person name="Shahmuradov I."/>
        </authorList>
    </citation>
    <scope>NUCLEOTIDE SEQUENCE [LARGE SCALE GENOMIC DNA]</scope>
    <source>
        <strain evidence="2">cv. AG2017</strain>
        <tissue evidence="1">Leaf</tissue>
    </source>
</reference>
<keyword evidence="2" id="KW-1185">Reference proteome</keyword>
<comment type="caution">
    <text evidence="1">The sequence shown here is derived from an EMBL/GenBank/DDBJ whole genome shotgun (WGS) entry which is preliminary data.</text>
</comment>